<evidence type="ECO:0000313" key="5">
    <source>
        <dbReference type="Proteomes" id="UP001157017"/>
    </source>
</evidence>
<evidence type="ECO:0000256" key="1">
    <source>
        <dbReference type="ARBA" id="ARBA00001974"/>
    </source>
</evidence>
<sequence length="115" mass="12292">MEDVQGIVGTMVESLMASDARHGGDVTNLYKVGQNTSRLLLATGDLVVGWLLLRHAEVALAALQGEVSTADRAFYTGKVAAARFFARTVLPRLSAERAIAEAVDNSLMDVPEDAF</sequence>
<dbReference type="Proteomes" id="UP001157017">
    <property type="component" value="Unassembled WGS sequence"/>
</dbReference>
<keyword evidence="5" id="KW-1185">Reference proteome</keyword>
<protein>
    <recommendedName>
        <fullName evidence="3">Acetyl-CoA dehydrogenase-like C-terminal domain-containing protein</fullName>
    </recommendedName>
</protein>
<evidence type="ECO:0000313" key="4">
    <source>
        <dbReference type="EMBL" id="GMA87217.1"/>
    </source>
</evidence>
<comment type="caution">
    <text evidence="4">The sequence shown here is derived from an EMBL/GenBank/DDBJ whole genome shotgun (WGS) entry which is preliminary data.</text>
</comment>
<evidence type="ECO:0000256" key="2">
    <source>
        <dbReference type="ARBA" id="ARBA00023002"/>
    </source>
</evidence>
<keyword evidence="2" id="KW-0560">Oxidoreductase</keyword>
<feature type="domain" description="Acetyl-CoA dehydrogenase-like C-terminal" evidence="3">
    <location>
        <begin position="2"/>
        <end position="111"/>
    </location>
</feature>
<dbReference type="Pfam" id="PF12806">
    <property type="entry name" value="Acyl-CoA_dh_C"/>
    <property type="match status" value="1"/>
</dbReference>
<dbReference type="PANTHER" id="PTHR42803:SF1">
    <property type="entry name" value="BROAD-SPECIFICITY LINEAR ACYL-COA DEHYDROGENASE FADE5"/>
    <property type="match status" value="1"/>
</dbReference>
<dbReference type="EMBL" id="BSUZ01000001">
    <property type="protein sequence ID" value="GMA87217.1"/>
    <property type="molecule type" value="Genomic_DNA"/>
</dbReference>
<dbReference type="InterPro" id="IPR025878">
    <property type="entry name" value="Acyl-CoA_dh-like_C_dom"/>
</dbReference>
<gene>
    <name evidence="4" type="ORF">GCM10025868_24670</name>
</gene>
<organism evidence="4 5">
    <name type="scientific">Angustibacter aerolatus</name>
    <dbReference type="NCBI Taxonomy" id="1162965"/>
    <lineage>
        <taxon>Bacteria</taxon>
        <taxon>Bacillati</taxon>
        <taxon>Actinomycetota</taxon>
        <taxon>Actinomycetes</taxon>
        <taxon>Kineosporiales</taxon>
        <taxon>Kineosporiaceae</taxon>
    </lineage>
</organism>
<reference evidence="5" key="1">
    <citation type="journal article" date="2019" name="Int. J. Syst. Evol. Microbiol.">
        <title>The Global Catalogue of Microorganisms (GCM) 10K type strain sequencing project: providing services to taxonomists for standard genome sequencing and annotation.</title>
        <authorList>
            <consortium name="The Broad Institute Genomics Platform"/>
            <consortium name="The Broad Institute Genome Sequencing Center for Infectious Disease"/>
            <person name="Wu L."/>
            <person name="Ma J."/>
        </authorList>
    </citation>
    <scope>NUCLEOTIDE SEQUENCE [LARGE SCALE GENOMIC DNA]</scope>
    <source>
        <strain evidence="5">NBRC 108730</strain>
    </source>
</reference>
<dbReference type="InterPro" id="IPR052166">
    <property type="entry name" value="Diverse_Acyl-CoA_DH"/>
</dbReference>
<accession>A0ABQ6JHJ9</accession>
<name>A0ABQ6JHJ9_9ACTN</name>
<proteinExistence type="predicted"/>
<comment type="cofactor">
    <cofactor evidence="1">
        <name>FAD</name>
        <dbReference type="ChEBI" id="CHEBI:57692"/>
    </cofactor>
</comment>
<evidence type="ECO:0000259" key="3">
    <source>
        <dbReference type="Pfam" id="PF12806"/>
    </source>
</evidence>
<dbReference type="PANTHER" id="PTHR42803">
    <property type="entry name" value="ACYL-COA DEHYDROGENASE"/>
    <property type="match status" value="1"/>
</dbReference>